<dbReference type="Proteomes" id="UP000277007">
    <property type="component" value="Unassembled WGS sequence"/>
</dbReference>
<dbReference type="OrthoDB" id="8116656at2"/>
<reference evidence="1 2" key="1">
    <citation type="submission" date="2018-12" db="EMBL/GenBank/DDBJ databases">
        <authorList>
            <person name="Yang Y."/>
        </authorList>
    </citation>
    <scope>NUCLEOTIDE SEQUENCE [LARGE SCALE GENOMIC DNA]</scope>
    <source>
        <strain evidence="1 2">L-25-5w-1</strain>
    </source>
</reference>
<comment type="caution">
    <text evidence="1">The sequence shown here is derived from an EMBL/GenBank/DDBJ whole genome shotgun (WGS) entry which is preliminary data.</text>
</comment>
<organism evidence="1 2">
    <name type="scientific">Azospirillum griseum</name>
    <dbReference type="NCBI Taxonomy" id="2496639"/>
    <lineage>
        <taxon>Bacteria</taxon>
        <taxon>Pseudomonadati</taxon>
        <taxon>Pseudomonadota</taxon>
        <taxon>Alphaproteobacteria</taxon>
        <taxon>Rhodospirillales</taxon>
        <taxon>Azospirillaceae</taxon>
        <taxon>Azospirillum</taxon>
    </lineage>
</organism>
<proteinExistence type="predicted"/>
<keyword evidence="2" id="KW-1185">Reference proteome</keyword>
<dbReference type="RefSeq" id="WP_126611623.1">
    <property type="nucleotide sequence ID" value="NZ_JBHUCY010000008.1"/>
</dbReference>
<protein>
    <submittedName>
        <fullName evidence="1">Uncharacterized protein</fullName>
    </submittedName>
</protein>
<evidence type="ECO:0000313" key="2">
    <source>
        <dbReference type="Proteomes" id="UP000277007"/>
    </source>
</evidence>
<dbReference type="AlphaFoldDB" id="A0A3S0I4Y2"/>
<sequence length="135" mass="13704">MLNPGTYALADRAITTAINEAQSPILDLEGVTAVTIQARLAYGSGGTTAKVYVATSLDGGITWVDVACLAFGAAGAVKVVNVSGLTPRGTPAVPTDGALTDDTILDGILGDRLRARIVTTGTYANSIISVKAVVR</sequence>
<gene>
    <name evidence="1" type="ORF">EJ903_02145</name>
</gene>
<accession>A0A3S0I4Y2</accession>
<name>A0A3S0I4Y2_9PROT</name>
<dbReference type="EMBL" id="RXMA01000001">
    <property type="protein sequence ID" value="RTR24579.1"/>
    <property type="molecule type" value="Genomic_DNA"/>
</dbReference>
<evidence type="ECO:0000313" key="1">
    <source>
        <dbReference type="EMBL" id="RTR24579.1"/>
    </source>
</evidence>